<keyword evidence="1" id="KW-0472">Membrane</keyword>
<dbReference type="AlphaFoldDB" id="A0A9X4H103"/>
<dbReference type="EMBL" id="JAKOAV010000006">
    <property type="protein sequence ID" value="MDF9407716.1"/>
    <property type="molecule type" value="Genomic_DNA"/>
</dbReference>
<reference evidence="2" key="1">
    <citation type="submission" date="2022-02" db="EMBL/GenBank/DDBJ databases">
        <authorList>
            <person name="Leng L."/>
        </authorList>
    </citation>
    <scope>NUCLEOTIDE SEQUENCE</scope>
    <source>
        <strain evidence="2">JI</strain>
    </source>
</reference>
<gene>
    <name evidence="2" type="ORF">L7E55_04970</name>
</gene>
<feature type="transmembrane region" description="Helical" evidence="1">
    <location>
        <begin position="26"/>
        <end position="46"/>
    </location>
</feature>
<sequence length="112" mass="12187">MNRIKVYLPGPNIIYYAPLVEELSKTVPAVLTGASLFFTHAFFGVIEAAWEMFTLRRNGLYAGLAALASHSIFGLITVLAYERYGAAAPALFAGYLAHAAWNGTVTYLVNNN</sequence>
<evidence type="ECO:0000313" key="3">
    <source>
        <dbReference type="Proteomes" id="UP001154312"/>
    </source>
</evidence>
<organism evidence="2 3">
    <name type="scientific">Pelotomaculum isophthalicicum JI</name>
    <dbReference type="NCBI Taxonomy" id="947010"/>
    <lineage>
        <taxon>Bacteria</taxon>
        <taxon>Bacillati</taxon>
        <taxon>Bacillota</taxon>
        <taxon>Clostridia</taxon>
        <taxon>Eubacteriales</taxon>
        <taxon>Desulfotomaculaceae</taxon>
        <taxon>Pelotomaculum</taxon>
    </lineage>
</organism>
<protein>
    <submittedName>
        <fullName evidence="2">Uncharacterized protein</fullName>
    </submittedName>
</protein>
<dbReference type="RefSeq" id="WP_277442954.1">
    <property type="nucleotide sequence ID" value="NZ_JAKOAV010000006.1"/>
</dbReference>
<accession>A0A9X4H103</accession>
<evidence type="ECO:0000313" key="2">
    <source>
        <dbReference type="EMBL" id="MDF9407716.1"/>
    </source>
</evidence>
<feature type="transmembrane region" description="Helical" evidence="1">
    <location>
        <begin position="87"/>
        <end position="109"/>
    </location>
</feature>
<feature type="transmembrane region" description="Helical" evidence="1">
    <location>
        <begin position="58"/>
        <end position="81"/>
    </location>
</feature>
<keyword evidence="1" id="KW-0812">Transmembrane</keyword>
<keyword evidence="3" id="KW-1185">Reference proteome</keyword>
<evidence type="ECO:0000256" key="1">
    <source>
        <dbReference type="SAM" id="Phobius"/>
    </source>
</evidence>
<name>A0A9X4H103_9FIRM</name>
<keyword evidence="1" id="KW-1133">Transmembrane helix</keyword>
<dbReference type="Proteomes" id="UP001154312">
    <property type="component" value="Unassembled WGS sequence"/>
</dbReference>
<proteinExistence type="predicted"/>
<comment type="caution">
    <text evidence="2">The sequence shown here is derived from an EMBL/GenBank/DDBJ whole genome shotgun (WGS) entry which is preliminary data.</text>
</comment>